<evidence type="ECO:0000313" key="2">
    <source>
        <dbReference type="Proteomes" id="UP001231649"/>
    </source>
</evidence>
<proteinExistence type="predicted"/>
<protein>
    <submittedName>
        <fullName evidence="1">Uncharacterized protein</fullName>
    </submittedName>
</protein>
<organism evidence="1 2">
    <name type="scientific">Mythimna loreyi</name>
    <dbReference type="NCBI Taxonomy" id="667449"/>
    <lineage>
        <taxon>Eukaryota</taxon>
        <taxon>Metazoa</taxon>
        <taxon>Ecdysozoa</taxon>
        <taxon>Arthropoda</taxon>
        <taxon>Hexapoda</taxon>
        <taxon>Insecta</taxon>
        <taxon>Pterygota</taxon>
        <taxon>Neoptera</taxon>
        <taxon>Endopterygota</taxon>
        <taxon>Lepidoptera</taxon>
        <taxon>Glossata</taxon>
        <taxon>Ditrysia</taxon>
        <taxon>Noctuoidea</taxon>
        <taxon>Noctuidae</taxon>
        <taxon>Noctuinae</taxon>
        <taxon>Hadenini</taxon>
        <taxon>Mythimna</taxon>
    </lineage>
</organism>
<dbReference type="Proteomes" id="UP001231649">
    <property type="component" value="Chromosome 18"/>
</dbReference>
<sequence>MKFFVAFAALVAVTVAVPVSKPVTSDLALVDSIVAAINSPSTDPATAALLEEQLAGIIAALHPVDVGPAIIPEEIVAEPEPISIGPALVPPKPDGGAVVGPVVPSPVVVGDIPAGTSPLVQIIVNVVKAALEAVPVKPVNRPEPVPVFKPVLDGRPEPIATIPIAPEPVQVVEVAPEPVQVVEVAPEPVQISIPVLPVPVEPVQIGIPVLPEAAVVLPEQLN</sequence>
<accession>A0ACC2QIQ2</accession>
<name>A0ACC2QIQ2_9NEOP</name>
<reference evidence="1" key="1">
    <citation type="submission" date="2023-03" db="EMBL/GenBank/DDBJ databases">
        <title>Chromosome-level genomes of two armyworms, Mythimna separata and Mythimna loreyi, provide insights into the biosynthesis and reception of sex pheromones.</title>
        <authorList>
            <person name="Zhao H."/>
        </authorList>
    </citation>
    <scope>NUCLEOTIDE SEQUENCE</scope>
    <source>
        <strain evidence="1">BeijingLab</strain>
    </source>
</reference>
<gene>
    <name evidence="1" type="ORF">PYW08_005770</name>
</gene>
<comment type="caution">
    <text evidence="1">The sequence shown here is derived from an EMBL/GenBank/DDBJ whole genome shotgun (WGS) entry which is preliminary data.</text>
</comment>
<keyword evidence="2" id="KW-1185">Reference proteome</keyword>
<evidence type="ECO:0000313" key="1">
    <source>
        <dbReference type="EMBL" id="KAJ8717371.1"/>
    </source>
</evidence>
<dbReference type="EMBL" id="CM056794">
    <property type="protein sequence ID" value="KAJ8717371.1"/>
    <property type="molecule type" value="Genomic_DNA"/>
</dbReference>